<sequence>MITHKRQLLVDFLNDQPGIKASLSPWGIYIELPAAHEDHLAVIEWRLADHDVPYAPQDDLILGALYNFSGKRGLIRGNSYEIETLQ</sequence>
<evidence type="ECO:0000313" key="1">
    <source>
        <dbReference type="EMBL" id="UUX59320.1"/>
    </source>
</evidence>
<dbReference type="Proteomes" id="UP001060018">
    <property type="component" value="Chromosome"/>
</dbReference>
<dbReference type="RefSeq" id="WP_257745801.1">
    <property type="nucleotide sequence ID" value="NZ_CP102487.1"/>
</dbReference>
<accession>A0AA95BQK1</accession>
<dbReference type="AlphaFoldDB" id="A0AA95BQK1"/>
<gene>
    <name evidence="1" type="ORF">NUH22_01375</name>
</gene>
<protein>
    <submittedName>
        <fullName evidence="1">Uncharacterized protein</fullName>
    </submittedName>
</protein>
<evidence type="ECO:0000313" key="2">
    <source>
        <dbReference type="Proteomes" id="UP001060018"/>
    </source>
</evidence>
<proteinExistence type="predicted"/>
<dbReference type="EMBL" id="CP102487">
    <property type="protein sequence ID" value="UUX59320.1"/>
    <property type="molecule type" value="Genomic_DNA"/>
</dbReference>
<reference evidence="1" key="1">
    <citation type="journal article" date="2022" name="Pest Manag. Sci.">
        <title>Glutamicibacter halophytocola-mediated host fitness of potato tuber moth on Solanaceae crops.</title>
        <authorList>
            <person name="Wang W."/>
            <person name="Xiao G."/>
            <person name="Du G."/>
            <person name="Chang L."/>
            <person name="Yang Y."/>
            <person name="Ye J."/>
            <person name="Chen B."/>
        </authorList>
    </citation>
    <scope>NUCLEOTIDE SEQUENCE</scope>
    <source>
        <strain evidence="1">S2</strain>
    </source>
</reference>
<name>A0AA95BQK1_9MICC</name>
<organism evidence="1 2">
    <name type="scientific">Glutamicibacter halophytocola</name>
    <dbReference type="NCBI Taxonomy" id="1933880"/>
    <lineage>
        <taxon>Bacteria</taxon>
        <taxon>Bacillati</taxon>
        <taxon>Actinomycetota</taxon>
        <taxon>Actinomycetes</taxon>
        <taxon>Micrococcales</taxon>
        <taxon>Micrococcaceae</taxon>
        <taxon>Glutamicibacter</taxon>
    </lineage>
</organism>